<dbReference type="InterPro" id="IPR014718">
    <property type="entry name" value="GH-type_carb-bd"/>
</dbReference>
<dbReference type="Proteomes" id="UP000298049">
    <property type="component" value="Chromosome"/>
</dbReference>
<name>A0A4P7XIN1_9ALTE</name>
<dbReference type="RefSeq" id="WP_136549656.1">
    <property type="nucleotide sequence ID" value="NZ_CP031093.1"/>
</dbReference>
<protein>
    <recommendedName>
        <fullName evidence="4">Putative glucose-6-phosphate 1-epimerase</fullName>
        <ecNumber evidence="4">5.1.3.15</ecNumber>
    </recommendedName>
</protein>
<dbReference type="PANTHER" id="PTHR11122">
    <property type="entry name" value="APOSPORY-ASSOCIATED PROTEIN C-RELATED"/>
    <property type="match status" value="1"/>
</dbReference>
<dbReference type="Gene3D" id="2.70.98.10">
    <property type="match status" value="1"/>
</dbReference>
<comment type="similarity">
    <text evidence="2 4">Belongs to the glucose-6-phosphate 1-epimerase family.</text>
</comment>
<dbReference type="KEGG" id="hmi:soil367_13965"/>
<dbReference type="OrthoDB" id="9790727at2"/>
<evidence type="ECO:0000313" key="6">
    <source>
        <dbReference type="EMBL" id="QCF26949.1"/>
    </source>
</evidence>
<dbReference type="GO" id="GO:0005975">
    <property type="term" value="P:carbohydrate metabolic process"/>
    <property type="evidence" value="ECO:0007669"/>
    <property type="project" value="InterPro"/>
</dbReference>
<reference evidence="6 7" key="1">
    <citation type="submission" date="2018-07" db="EMBL/GenBank/DDBJ databases">
        <title>Marsedoiliclastica nanhaica gen. nov. sp. nov., a novel marine hydrocarbonoclastic bacterium isolated from an in-situ enriched hydrocarbon-degrading consortium in deep-sea sediment.</title>
        <authorList>
            <person name="Dong C."/>
            <person name="Ma T."/>
            <person name="Liu R."/>
            <person name="Shao Z."/>
        </authorList>
    </citation>
    <scope>NUCLEOTIDE SEQUENCE [LARGE SCALE GENOMIC DNA]</scope>
    <source>
        <strain evidence="7">soil36-7</strain>
    </source>
</reference>
<keyword evidence="3 4" id="KW-0413">Isomerase</keyword>
<dbReference type="GO" id="GO:0030246">
    <property type="term" value="F:carbohydrate binding"/>
    <property type="evidence" value="ECO:0007669"/>
    <property type="project" value="UniProtKB-UniRule"/>
</dbReference>
<feature type="active site" evidence="5">
    <location>
        <position position="175"/>
    </location>
</feature>
<feature type="active site" evidence="5">
    <location>
        <position position="275"/>
    </location>
</feature>
<evidence type="ECO:0000256" key="4">
    <source>
        <dbReference type="PIRNR" id="PIRNR016020"/>
    </source>
</evidence>
<dbReference type="CDD" id="cd09020">
    <property type="entry name" value="D-hex-6-P-epi_like"/>
    <property type="match status" value="1"/>
</dbReference>
<evidence type="ECO:0000256" key="2">
    <source>
        <dbReference type="ARBA" id="ARBA00005866"/>
    </source>
</evidence>
<evidence type="ECO:0000256" key="5">
    <source>
        <dbReference type="PIRSR" id="PIRSR016020-1"/>
    </source>
</evidence>
<evidence type="ECO:0000256" key="3">
    <source>
        <dbReference type="ARBA" id="ARBA00023235"/>
    </source>
</evidence>
<keyword evidence="7" id="KW-1185">Reference proteome</keyword>
<sequence>MNKVEALPGTDFCFEHLEGALPALMVRHPAFTASLLLQGGQLIRFSPRGRSNWLWLSDQERFIAGKAVRGGIPICWPWFGAPSRNPEAVQRQVKVDKAHGFARLADWSLETVEETPDRVRITLMLDCTAADGEAENWTGRACVRVHFGLSADALEVTLETSNTGAEHVWITQALHSYFPTPDVHRTTIRGLDGQPYVDALRDWRTFEQIGPVTFSAETDRIYQVTGPLQLTTPDTQLQLEPQGSRSAVVWNPWAEKSKTLSHFSPSAWERMFCVETANVLEDAVCLAPGATHRMGLILTES</sequence>
<dbReference type="InterPro" id="IPR011013">
    <property type="entry name" value="Gal_mutarotase_sf_dom"/>
</dbReference>
<comment type="catalytic activity">
    <reaction evidence="1">
        <text>alpha-D-glucose 6-phosphate = beta-D-glucose 6-phosphate</text>
        <dbReference type="Rhea" id="RHEA:16249"/>
        <dbReference type="ChEBI" id="CHEBI:58225"/>
        <dbReference type="ChEBI" id="CHEBI:58247"/>
        <dbReference type="EC" id="5.1.3.15"/>
    </reaction>
</comment>
<dbReference type="PANTHER" id="PTHR11122:SF13">
    <property type="entry name" value="GLUCOSE-6-PHOSPHATE 1-EPIMERASE"/>
    <property type="match status" value="1"/>
</dbReference>
<dbReference type="AlphaFoldDB" id="A0A4P7XIN1"/>
<dbReference type="EMBL" id="CP031093">
    <property type="protein sequence ID" value="QCF26949.1"/>
    <property type="molecule type" value="Genomic_DNA"/>
</dbReference>
<dbReference type="EC" id="5.1.3.15" evidence="4"/>
<dbReference type="PIRSF" id="PIRSF016020">
    <property type="entry name" value="PHexose_mutarotase"/>
    <property type="match status" value="1"/>
</dbReference>
<dbReference type="InterPro" id="IPR008183">
    <property type="entry name" value="Aldose_1/G6P_1-epimerase"/>
</dbReference>
<evidence type="ECO:0000256" key="1">
    <source>
        <dbReference type="ARBA" id="ARBA00001096"/>
    </source>
</evidence>
<dbReference type="SUPFAM" id="SSF74650">
    <property type="entry name" value="Galactose mutarotase-like"/>
    <property type="match status" value="1"/>
</dbReference>
<dbReference type="GO" id="GO:0047938">
    <property type="term" value="F:glucose-6-phosphate 1-epimerase activity"/>
    <property type="evidence" value="ECO:0007669"/>
    <property type="project" value="UniProtKB-UniRule"/>
</dbReference>
<proteinExistence type="inferred from homology"/>
<dbReference type="Pfam" id="PF01263">
    <property type="entry name" value="Aldose_epim"/>
    <property type="match status" value="1"/>
</dbReference>
<organism evidence="6 7">
    <name type="scientific">Hydrocarboniclastica marina</name>
    <dbReference type="NCBI Taxonomy" id="2259620"/>
    <lineage>
        <taxon>Bacteria</taxon>
        <taxon>Pseudomonadati</taxon>
        <taxon>Pseudomonadota</taxon>
        <taxon>Gammaproteobacteria</taxon>
        <taxon>Alteromonadales</taxon>
        <taxon>Alteromonadaceae</taxon>
        <taxon>Hydrocarboniclastica</taxon>
    </lineage>
</organism>
<accession>A0A4P7XIN1</accession>
<evidence type="ECO:0000313" key="7">
    <source>
        <dbReference type="Proteomes" id="UP000298049"/>
    </source>
</evidence>
<dbReference type="InterPro" id="IPR025532">
    <property type="entry name" value="G6P_1-epimerase"/>
</dbReference>
<gene>
    <name evidence="6" type="ORF">soil367_13965</name>
</gene>